<dbReference type="Pfam" id="PF13246">
    <property type="entry name" value="Cation_ATPase"/>
    <property type="match status" value="2"/>
</dbReference>
<dbReference type="InterPro" id="IPR001757">
    <property type="entry name" value="P_typ_ATPase"/>
</dbReference>
<keyword evidence="6" id="KW-1003">Cell membrane</keyword>
<evidence type="ECO:0000256" key="6">
    <source>
        <dbReference type="ARBA" id="ARBA00022475"/>
    </source>
</evidence>
<protein>
    <recommendedName>
        <fullName evidence="5">Magnesium-transporting ATPase, P-type 1</fullName>
        <ecNumber evidence="4">7.2.2.14</ecNumber>
    </recommendedName>
    <alternativeName>
        <fullName evidence="16">Mg(2+) transport ATPase, P-type 1</fullName>
    </alternativeName>
</protein>
<keyword evidence="12" id="KW-0460">Magnesium</keyword>
<evidence type="ECO:0000256" key="16">
    <source>
        <dbReference type="ARBA" id="ARBA00029806"/>
    </source>
</evidence>
<evidence type="ECO:0000256" key="7">
    <source>
        <dbReference type="ARBA" id="ARBA00022519"/>
    </source>
</evidence>
<feature type="domain" description="P-type ATPase A" evidence="19">
    <location>
        <begin position="169"/>
        <end position="238"/>
    </location>
</feature>
<dbReference type="InterPro" id="IPR006068">
    <property type="entry name" value="ATPase_P-typ_cation-transptr_C"/>
</dbReference>
<feature type="transmembrane region" description="Helical" evidence="18">
    <location>
        <begin position="893"/>
        <end position="919"/>
    </location>
</feature>
<feature type="transmembrane region" description="Helical" evidence="18">
    <location>
        <begin position="78"/>
        <end position="104"/>
    </location>
</feature>
<dbReference type="SUPFAM" id="SSF56784">
    <property type="entry name" value="HAD-like"/>
    <property type="match status" value="1"/>
</dbReference>
<dbReference type="InterPro" id="IPR006415">
    <property type="entry name" value="P-type_ATPase_IIIB"/>
</dbReference>
<dbReference type="SFLD" id="SFLDS00003">
    <property type="entry name" value="Haloacid_Dehalogenase"/>
    <property type="match status" value="1"/>
</dbReference>
<keyword evidence="9 18" id="KW-0812">Transmembrane</keyword>
<gene>
    <name evidence="22" type="ORF">BGZ97_007633</name>
</gene>
<feature type="transmembrane region" description="Helical" evidence="18">
    <location>
        <begin position="364"/>
        <end position="387"/>
    </location>
</feature>
<comment type="similarity">
    <text evidence="3">Belongs to the cation transport ATPase (P-type) (TC 3.A.3) family. Type IIIB subfamily.</text>
</comment>
<dbReference type="NCBIfam" id="TIGR01494">
    <property type="entry name" value="ATPase_P-type"/>
    <property type="match status" value="2"/>
</dbReference>
<name>A0A9P6RCI0_9FUNG</name>
<keyword evidence="23" id="KW-1185">Reference proteome</keyword>
<feature type="domain" description="Cation-transporting P-type ATPase N-terminal" evidence="21">
    <location>
        <begin position="54"/>
        <end position="100"/>
    </location>
</feature>
<proteinExistence type="inferred from homology"/>
<evidence type="ECO:0000256" key="3">
    <source>
        <dbReference type="ARBA" id="ARBA00008746"/>
    </source>
</evidence>
<dbReference type="CDD" id="cd02077">
    <property type="entry name" value="P-type_ATPase_Mg"/>
    <property type="match status" value="1"/>
</dbReference>
<dbReference type="GO" id="GO:0005886">
    <property type="term" value="C:plasma membrane"/>
    <property type="evidence" value="ECO:0007669"/>
    <property type="project" value="UniProtKB-SubCell"/>
</dbReference>
<organism evidence="22 23">
    <name type="scientific">Linnemannia gamsii</name>
    <dbReference type="NCBI Taxonomy" id="64522"/>
    <lineage>
        <taxon>Eukaryota</taxon>
        <taxon>Fungi</taxon>
        <taxon>Fungi incertae sedis</taxon>
        <taxon>Mucoromycota</taxon>
        <taxon>Mortierellomycotina</taxon>
        <taxon>Mortierellomycetes</taxon>
        <taxon>Mortierellales</taxon>
        <taxon>Mortierellaceae</taxon>
        <taxon>Linnemannia</taxon>
    </lineage>
</organism>
<dbReference type="PRINTS" id="PR01836">
    <property type="entry name" value="MGATPASE"/>
</dbReference>
<comment type="subcellular location">
    <subcellularLocation>
        <location evidence="2">Cell inner membrane</location>
        <topology evidence="2">Multi-pass membrane protein</topology>
    </subcellularLocation>
</comment>
<evidence type="ECO:0000256" key="4">
    <source>
        <dbReference type="ARBA" id="ARBA00012786"/>
    </source>
</evidence>
<evidence type="ECO:0000256" key="10">
    <source>
        <dbReference type="ARBA" id="ARBA00022741"/>
    </source>
</evidence>
<evidence type="ECO:0000313" key="22">
    <source>
        <dbReference type="EMBL" id="KAG0315980.1"/>
    </source>
</evidence>
<feature type="transmembrane region" description="Helical" evidence="18">
    <location>
        <begin position="931"/>
        <end position="952"/>
    </location>
</feature>
<dbReference type="SFLD" id="SFLDF00027">
    <property type="entry name" value="p-type_atpase"/>
    <property type="match status" value="1"/>
</dbReference>
<keyword evidence="13" id="KW-1278">Translocase</keyword>
<dbReference type="PROSITE" id="PS00154">
    <property type="entry name" value="ATPASE_E1_E2"/>
    <property type="match status" value="1"/>
</dbReference>
<evidence type="ECO:0000256" key="13">
    <source>
        <dbReference type="ARBA" id="ARBA00022967"/>
    </source>
</evidence>
<dbReference type="SUPFAM" id="SSF81665">
    <property type="entry name" value="Calcium ATPase, transmembrane domain M"/>
    <property type="match status" value="1"/>
</dbReference>
<evidence type="ECO:0000256" key="14">
    <source>
        <dbReference type="ARBA" id="ARBA00022989"/>
    </source>
</evidence>
<comment type="function">
    <text evidence="1">Mediates magnesium influx to the cytosol.</text>
</comment>
<dbReference type="EMBL" id="JAAAIN010000340">
    <property type="protein sequence ID" value="KAG0315980.1"/>
    <property type="molecule type" value="Genomic_DNA"/>
</dbReference>
<dbReference type="InterPro" id="IPR059000">
    <property type="entry name" value="ATPase_P-type_domA"/>
</dbReference>
<dbReference type="Gene3D" id="3.40.1110.10">
    <property type="entry name" value="Calcium-transporting ATPase, cytoplasmic domain N"/>
    <property type="match status" value="1"/>
</dbReference>
<evidence type="ECO:0000256" key="12">
    <source>
        <dbReference type="ARBA" id="ARBA00022842"/>
    </source>
</evidence>
<keyword evidence="7" id="KW-0997">Cell inner membrane</keyword>
<feature type="domain" description="Cation-transporting P-type ATPase C-terminal" evidence="20">
    <location>
        <begin position="850"/>
        <end position="1020"/>
    </location>
</feature>
<evidence type="ECO:0000256" key="5">
    <source>
        <dbReference type="ARBA" id="ARBA00013555"/>
    </source>
</evidence>
<dbReference type="OrthoDB" id="158672at2759"/>
<dbReference type="InterPro" id="IPR023299">
    <property type="entry name" value="ATPase_P-typ_cyto_dom_N"/>
</dbReference>
<keyword evidence="8" id="KW-0597">Phosphoprotein</keyword>
<dbReference type="InterPro" id="IPR004014">
    <property type="entry name" value="ATPase_P-typ_cation-transptr_N"/>
</dbReference>
<evidence type="ECO:0000256" key="1">
    <source>
        <dbReference type="ARBA" id="ARBA00003954"/>
    </source>
</evidence>
<dbReference type="Gene3D" id="3.40.50.1000">
    <property type="entry name" value="HAD superfamily/HAD-like"/>
    <property type="match status" value="1"/>
</dbReference>
<dbReference type="SUPFAM" id="SSF81653">
    <property type="entry name" value="Calcium ATPase, transduction domain A"/>
    <property type="match status" value="1"/>
</dbReference>
<dbReference type="SFLD" id="SFLDG00002">
    <property type="entry name" value="C1.7:_P-type_atpase_like"/>
    <property type="match status" value="1"/>
</dbReference>
<evidence type="ECO:0000259" key="20">
    <source>
        <dbReference type="Pfam" id="PF00689"/>
    </source>
</evidence>
<dbReference type="InterPro" id="IPR018303">
    <property type="entry name" value="ATPase_P-typ_P_site"/>
</dbReference>
<keyword evidence="15 18" id="KW-0472">Membrane</keyword>
<dbReference type="Pfam" id="PF00689">
    <property type="entry name" value="Cation_ATPase_C"/>
    <property type="match status" value="1"/>
</dbReference>
<evidence type="ECO:0000256" key="17">
    <source>
        <dbReference type="ARBA" id="ARBA00047295"/>
    </source>
</evidence>
<dbReference type="EC" id="7.2.2.14" evidence="4"/>
<keyword evidence="14 18" id="KW-1133">Transmembrane helix</keyword>
<feature type="transmembrane region" description="Helical" evidence="18">
    <location>
        <begin position="399"/>
        <end position="423"/>
    </location>
</feature>
<evidence type="ECO:0000256" key="18">
    <source>
        <dbReference type="SAM" id="Phobius"/>
    </source>
</evidence>
<reference evidence="22" key="1">
    <citation type="journal article" date="2020" name="Fungal Divers.">
        <title>Resolving the Mortierellaceae phylogeny through synthesis of multi-gene phylogenetics and phylogenomics.</title>
        <authorList>
            <person name="Vandepol N."/>
            <person name="Liber J."/>
            <person name="Desiro A."/>
            <person name="Na H."/>
            <person name="Kennedy M."/>
            <person name="Barry K."/>
            <person name="Grigoriev I.V."/>
            <person name="Miller A.N."/>
            <person name="O'Donnell K."/>
            <person name="Stajich J.E."/>
            <person name="Bonito G."/>
        </authorList>
    </citation>
    <scope>NUCLEOTIDE SEQUENCE</scope>
    <source>
        <strain evidence="22">NVP60</strain>
    </source>
</reference>
<dbReference type="Gene3D" id="1.20.1110.10">
    <property type="entry name" value="Calcium-transporting ATPase, transmembrane domain"/>
    <property type="match status" value="2"/>
</dbReference>
<dbReference type="Pfam" id="PF00690">
    <property type="entry name" value="Cation_ATPase_N"/>
    <property type="match status" value="1"/>
</dbReference>
<evidence type="ECO:0000256" key="9">
    <source>
        <dbReference type="ARBA" id="ARBA00022692"/>
    </source>
</evidence>
<dbReference type="GO" id="GO:0016887">
    <property type="term" value="F:ATP hydrolysis activity"/>
    <property type="evidence" value="ECO:0007669"/>
    <property type="project" value="InterPro"/>
</dbReference>
<dbReference type="GO" id="GO:0005524">
    <property type="term" value="F:ATP binding"/>
    <property type="evidence" value="ECO:0007669"/>
    <property type="project" value="UniProtKB-KW"/>
</dbReference>
<sequence length="1031" mass="113897">MAHHSRPFSPLSPRVHPINYGAIPSTFLPTFTIESHSSNGGNGNENDVIIIQPLSDEQVRRATVVHGKNKIAVKNDQVWYKVLFHALSHPFNILLAILGIATILTGDNQGGSVMFIMVLLSTMLRFWQEWKAAAAAQSLKSMVKTLVRVTRLYSCSEIHDLTPSEVVRMDIPTEDVVPGDLVHLSAGDLVPADVRVLESKDLFVSQATLTGEAMPVEKFGASSDAMVAWRQRDVRDKVANSTIPSGALSIPVPVEIPDMNIPSRSYSVTPLDAAGGDHRFSMISFMEAVKRSVLACFGIRRFKFESNAHKQTEVNLGHPNICFMGTSVVSGTATVLVEKIGSETYFGAMAKELSKRRPENAFQLGVRNISWVFFALMALMVPPVLLINGLTHQSWTDAALFALSVAVGLTPEMLPVIVNSTLARGAYLMSKKRCIVKNLDAIINLGSMDVLCTDKTGTLTENKVALIHHLDFHGESSILPLQLAFLNSHFQTGLRNLLDTAVIEYFMKTVMGLPTHQKLGPHLTSDAVTFASRYQKIDEIPFDFVRRRMSVVLKNTLDNQAMFVSKGAIVEILRICTHIVVPRHRNPDLGDLQMATEGQTEPPLDRLVGVASDTIKPLTPDKIARLVDMDKELNHDGLRVVAVAYCELDMVKSNYGISDECNMVFAGLITFLDPPKESAGPAIKEILSLGVEVKVLTGDSAAVCRKVCQEIGLPVKSVVTTDDLVGRDDEHIASIAHEATIFARLTPVQKSQVIGALKQSDRVVGFLGDGINDASALTEADVGISVDTATDIAKESADVILLEKSLNVVAESILMGRTTYGNTLKYIVMGISSNFGNVFSILVASLWLPFLPMLPIHILIQNMLYDLSQTTIPWDKMDNEFLRVPHRWNIWMILRFMVFMGPWSSIFDITTFLFMWFYFHIQSPSNTAGVTLFQTAWFTEGALTQLLVIHIIRSPKIPFVQTIAARPVIVSSLIISVVVLALPYISVFRDSLTMVELPAIFYAYLVTALSSYFIVTQFAKTMYLHTYKTWF</sequence>
<feature type="transmembrane region" description="Helical" evidence="18">
    <location>
        <begin position="999"/>
        <end position="1019"/>
    </location>
</feature>
<dbReference type="AlphaFoldDB" id="A0A9P6RCI0"/>
<evidence type="ECO:0000313" key="23">
    <source>
        <dbReference type="Proteomes" id="UP000823405"/>
    </source>
</evidence>
<dbReference type="InterPro" id="IPR023214">
    <property type="entry name" value="HAD_sf"/>
</dbReference>
<feature type="transmembrane region" description="Helical" evidence="18">
    <location>
        <begin position="964"/>
        <end position="987"/>
    </location>
</feature>
<keyword evidence="10" id="KW-0547">Nucleotide-binding</keyword>
<evidence type="ECO:0000256" key="15">
    <source>
        <dbReference type="ARBA" id="ARBA00023136"/>
    </source>
</evidence>
<dbReference type="InterPro" id="IPR008250">
    <property type="entry name" value="ATPase_P-typ_transduc_dom_A_sf"/>
</dbReference>
<dbReference type="InterPro" id="IPR023298">
    <property type="entry name" value="ATPase_P-typ_TM_dom_sf"/>
</dbReference>
<comment type="caution">
    <text evidence="22">The sequence shown here is derived from an EMBL/GenBank/DDBJ whole genome shotgun (WGS) entry which is preliminary data.</text>
</comment>
<evidence type="ECO:0000259" key="19">
    <source>
        <dbReference type="Pfam" id="PF00122"/>
    </source>
</evidence>
<dbReference type="Proteomes" id="UP000823405">
    <property type="component" value="Unassembled WGS sequence"/>
</dbReference>
<accession>A0A9P6RCI0</accession>
<keyword evidence="11" id="KW-0067">ATP-binding</keyword>
<dbReference type="InterPro" id="IPR044492">
    <property type="entry name" value="P_typ_ATPase_HD_dom"/>
</dbReference>
<evidence type="ECO:0000256" key="8">
    <source>
        <dbReference type="ARBA" id="ARBA00022553"/>
    </source>
</evidence>
<dbReference type="PANTHER" id="PTHR42861">
    <property type="entry name" value="CALCIUM-TRANSPORTING ATPASE"/>
    <property type="match status" value="1"/>
</dbReference>
<dbReference type="GO" id="GO:0015444">
    <property type="term" value="F:P-type magnesium transporter activity"/>
    <property type="evidence" value="ECO:0007669"/>
    <property type="project" value="UniProtKB-EC"/>
</dbReference>
<dbReference type="InterPro" id="IPR036412">
    <property type="entry name" value="HAD-like_sf"/>
</dbReference>
<dbReference type="Pfam" id="PF00122">
    <property type="entry name" value="E1-E2_ATPase"/>
    <property type="match status" value="1"/>
</dbReference>
<evidence type="ECO:0000259" key="21">
    <source>
        <dbReference type="Pfam" id="PF00690"/>
    </source>
</evidence>
<evidence type="ECO:0000256" key="2">
    <source>
        <dbReference type="ARBA" id="ARBA00004429"/>
    </source>
</evidence>
<evidence type="ECO:0000256" key="11">
    <source>
        <dbReference type="ARBA" id="ARBA00022840"/>
    </source>
</evidence>
<feature type="transmembrane region" description="Helical" evidence="18">
    <location>
        <begin position="110"/>
        <end position="127"/>
    </location>
</feature>
<dbReference type="Gene3D" id="2.70.150.10">
    <property type="entry name" value="Calcium-transporting ATPase, cytoplasmic transduction domain A"/>
    <property type="match status" value="2"/>
</dbReference>
<comment type="catalytic activity">
    <reaction evidence="17">
        <text>Mg(2+)(out) + ATP + H2O = Mg(2+)(in) + ADP + phosphate + H(+)</text>
        <dbReference type="Rhea" id="RHEA:10260"/>
        <dbReference type="ChEBI" id="CHEBI:15377"/>
        <dbReference type="ChEBI" id="CHEBI:15378"/>
        <dbReference type="ChEBI" id="CHEBI:18420"/>
        <dbReference type="ChEBI" id="CHEBI:30616"/>
        <dbReference type="ChEBI" id="CHEBI:43474"/>
        <dbReference type="ChEBI" id="CHEBI:456216"/>
        <dbReference type="EC" id="7.2.2.14"/>
    </reaction>
</comment>